<accession>A0ABX8FG01</accession>
<dbReference type="PANTHER" id="PTHR30050:SF4">
    <property type="entry name" value="ATP-BINDING PROTEIN RV3427C IN INSERTION SEQUENCE-RELATED"/>
    <property type="match status" value="1"/>
</dbReference>
<dbReference type="PANTHER" id="PTHR30050">
    <property type="entry name" value="CHROMOSOMAL REPLICATION INITIATOR PROTEIN DNAA"/>
    <property type="match status" value="1"/>
</dbReference>
<keyword evidence="2" id="KW-0547">Nucleotide-binding</keyword>
<gene>
    <name evidence="2" type="ORF">J1899_07830</name>
</gene>
<dbReference type="InterPro" id="IPR027417">
    <property type="entry name" value="P-loop_NTPase"/>
</dbReference>
<protein>
    <submittedName>
        <fullName evidence="2">ATP-binding protein</fullName>
    </submittedName>
</protein>
<evidence type="ECO:0000313" key="2">
    <source>
        <dbReference type="EMBL" id="QVY62942.1"/>
    </source>
</evidence>
<feature type="domain" description="IstB-like ATP-binding" evidence="1">
    <location>
        <begin position="157"/>
        <end position="246"/>
    </location>
</feature>
<dbReference type="Proteomes" id="UP000679247">
    <property type="component" value="Chromosome"/>
</dbReference>
<dbReference type="GO" id="GO:0005524">
    <property type="term" value="F:ATP binding"/>
    <property type="evidence" value="ECO:0007669"/>
    <property type="project" value="UniProtKB-KW"/>
</dbReference>
<name>A0ABX8FG01_9BACI</name>
<keyword evidence="2" id="KW-0067">ATP-binding</keyword>
<evidence type="ECO:0000313" key="3">
    <source>
        <dbReference type="Proteomes" id="UP000679247"/>
    </source>
</evidence>
<keyword evidence="3" id="KW-1185">Reference proteome</keyword>
<dbReference type="EMBL" id="CP071709">
    <property type="protein sequence ID" value="QVY62942.1"/>
    <property type="molecule type" value="Genomic_DNA"/>
</dbReference>
<proteinExistence type="predicted"/>
<dbReference type="InterPro" id="IPR002611">
    <property type="entry name" value="IstB_ATP-bd"/>
</dbReference>
<dbReference type="Gene3D" id="3.40.50.300">
    <property type="entry name" value="P-loop containing nucleotide triphosphate hydrolases"/>
    <property type="match status" value="1"/>
</dbReference>
<dbReference type="SUPFAM" id="SSF52540">
    <property type="entry name" value="P-loop containing nucleoside triphosphate hydrolases"/>
    <property type="match status" value="1"/>
</dbReference>
<sequence length="250" mass="27509">MTNNHASKCLLASRCKVANQAQCQATCPHFVSLHGLSGRGGRVATAGVPADYRMVTVASSPARADQADVYKNVDAYVATFERQFDAEGERIKSLYLFSESPGTGKTTTAAAILNEWLVAHYTGSIQRGQQALQRPAHWLDVNEFQTQYNLATMTNDESAMAAIKTVIQRTQQAPFAVLDDIGVRSASEAFRSYLHAIINHRTANGLPTVYTSNLPIEDMAQVFDARLYDRMRDQCAVLAFAGQSKRGMRR</sequence>
<organism evidence="2 3">
    <name type="scientific">Cytobacillus gottheilii</name>
    <dbReference type="NCBI Taxonomy" id="859144"/>
    <lineage>
        <taxon>Bacteria</taxon>
        <taxon>Bacillati</taxon>
        <taxon>Bacillota</taxon>
        <taxon>Bacilli</taxon>
        <taxon>Bacillales</taxon>
        <taxon>Bacillaceae</taxon>
        <taxon>Cytobacillus</taxon>
    </lineage>
</organism>
<dbReference type="Pfam" id="PF01695">
    <property type="entry name" value="IstB_IS21"/>
    <property type="match status" value="1"/>
</dbReference>
<reference evidence="2 3" key="1">
    <citation type="submission" date="2021-03" db="EMBL/GenBank/DDBJ databases">
        <title>The first data on the complete genome of the tetrodotoxin-producing bacterium.</title>
        <authorList>
            <person name="Melnikova D.I."/>
            <person name="Nijland R."/>
            <person name="Magarlamov T.Y."/>
        </authorList>
    </citation>
    <scope>NUCLEOTIDE SEQUENCE [LARGE SCALE GENOMIC DNA]</scope>
    <source>
        <strain evidence="2 3">1839</strain>
    </source>
</reference>
<evidence type="ECO:0000259" key="1">
    <source>
        <dbReference type="Pfam" id="PF01695"/>
    </source>
</evidence>